<gene>
    <name evidence="1" type="ORF">V6L76_03705</name>
</gene>
<dbReference type="Proteomes" id="UP001380822">
    <property type="component" value="Unassembled WGS sequence"/>
</dbReference>
<reference evidence="1 2" key="1">
    <citation type="submission" date="2024-02" db="EMBL/GenBank/DDBJ databases">
        <title>A new putative Pannonibacter species isolated from two cases of bloodstream infections in paediatric patients.</title>
        <authorList>
            <person name="Castellana S."/>
            <person name="De Laurentiis V."/>
            <person name="Grassi M."/>
            <person name="De Leonardis F."/>
            <person name="Mosca A."/>
            <person name="De Carlo C."/>
            <person name="Sparapano E."/>
            <person name="Ronga L."/>
            <person name="Santacroce L."/>
            <person name="Chironna M."/>
            <person name="De Robertis A."/>
            <person name="Bianco A."/>
            <person name="Del Sambro L."/>
            <person name="Capozzi L."/>
            <person name="Parisi A."/>
        </authorList>
    </citation>
    <scope>NUCLEOTIDE SEQUENCE [LARGE SCALE GENOMIC DNA]</scope>
    <source>
        <strain evidence="1 2">Pt2</strain>
    </source>
</reference>
<accession>A0ABU7ZLD7</accession>
<name>A0ABU7ZLD7_9HYPH</name>
<sequence length="362" mass="36824">MSPAAPSLAAPSLCLAPMLGLGLAAPQQGSGWWPRGALYAADFRKHRYMAGGRSITPAAAFSLTRGGEALAPDSAGSYQGFAAHVPARTDLGLFLSPVVSNAIADTTGTGASLSTTDTLNGLPGSWGQSRVDGSAIRARITAKGSFGSLPYVDVRFWGNSTATDLQLFFSNAEDQHLGITAGSSAAVLSNVNLVLAAGSLGNVTCRLRLTELAAGNVYLTKQIETVVPPAAMALELAHFSKNWTVQNSGTSRLRFGLELTLSGAFDLTLRIAGAHLELSPAANLAARGLAAPVPTRGSPVSRPADALTLHLPQGTRSVTLTAGTGATLTLDTSAATAAGPAGLSVPESPFGAAPLITAVGRR</sequence>
<evidence type="ECO:0000313" key="2">
    <source>
        <dbReference type="Proteomes" id="UP001380822"/>
    </source>
</evidence>
<evidence type="ECO:0000313" key="1">
    <source>
        <dbReference type="EMBL" id="MEH0095342.1"/>
    </source>
</evidence>
<protein>
    <submittedName>
        <fullName evidence="1">Uncharacterized protein</fullName>
    </submittedName>
</protein>
<organism evidence="1 2">
    <name type="scientific">Pannonibacter anstelovis</name>
    <dbReference type="NCBI Taxonomy" id="3121537"/>
    <lineage>
        <taxon>Bacteria</taxon>
        <taxon>Pseudomonadati</taxon>
        <taxon>Pseudomonadota</taxon>
        <taxon>Alphaproteobacteria</taxon>
        <taxon>Hyphomicrobiales</taxon>
        <taxon>Stappiaceae</taxon>
        <taxon>Pannonibacter</taxon>
    </lineage>
</organism>
<comment type="caution">
    <text evidence="1">The sequence shown here is derived from an EMBL/GenBank/DDBJ whole genome shotgun (WGS) entry which is preliminary data.</text>
</comment>
<keyword evidence="2" id="KW-1185">Reference proteome</keyword>
<dbReference type="RefSeq" id="WP_334250172.1">
    <property type="nucleotide sequence ID" value="NZ_JBAKBE010000002.1"/>
</dbReference>
<proteinExistence type="predicted"/>
<dbReference type="EMBL" id="JBAKBE010000002">
    <property type="protein sequence ID" value="MEH0095342.1"/>
    <property type="molecule type" value="Genomic_DNA"/>
</dbReference>